<reference evidence="8" key="2">
    <citation type="submission" date="2016-04" db="EMBL/GenBank/DDBJ databases">
        <title>Complete Genome and Plasmid Sequences for Rhodococcus fascians D188 and Draft Sequences for Rhodococcus spp. Isolates PBTS 1 and PBTS 2.</title>
        <authorList>
            <person name="Stamer R."/>
            <person name="Vereecke D."/>
            <person name="Zhang Y."/>
            <person name="Schilkey F."/>
            <person name="Devitt N."/>
            <person name="Randall J."/>
        </authorList>
    </citation>
    <scope>NUCLEOTIDE SEQUENCE [LARGE SCALE GENOMIC DNA]</scope>
    <source>
        <strain evidence="8">PBTS2</strain>
    </source>
</reference>
<dbReference type="RefSeq" id="WP_048319871.1">
    <property type="nucleotide sequence ID" value="NZ_CP015220.1"/>
</dbReference>
<dbReference type="AlphaFoldDB" id="A0A143QN33"/>
<dbReference type="PATRIC" id="fig|1653479.3.peg.3084"/>
<evidence type="ECO:0000256" key="6">
    <source>
        <dbReference type="SAM" id="Phobius"/>
    </source>
</evidence>
<dbReference type="GO" id="GO:0005886">
    <property type="term" value="C:plasma membrane"/>
    <property type="evidence" value="ECO:0007669"/>
    <property type="project" value="UniProtKB-SubCell"/>
</dbReference>
<reference evidence="7 8" key="1">
    <citation type="journal article" date="2016" name="Genome Announc.">
        <title>Complete Genome and Plasmid Sequences for Rhodococcus fascians D188 and Draft Sequences for Rhodococcus Isolates PBTS 1 and PBTS 2.</title>
        <authorList>
            <person name="Stamler R.A."/>
            <person name="Vereecke D."/>
            <person name="Zhang Y."/>
            <person name="Schilkey F."/>
            <person name="Devitt N."/>
            <person name="Randall J.J."/>
        </authorList>
    </citation>
    <scope>NUCLEOTIDE SEQUENCE [LARGE SCALE GENOMIC DNA]</scope>
    <source>
        <strain evidence="7 8">PBTS2</strain>
    </source>
</reference>
<feature type="transmembrane region" description="Helical" evidence="6">
    <location>
        <begin position="245"/>
        <end position="264"/>
    </location>
</feature>
<dbReference type="OrthoDB" id="4374904at2"/>
<feature type="transmembrane region" description="Helical" evidence="6">
    <location>
        <begin position="200"/>
        <end position="225"/>
    </location>
</feature>
<proteinExistence type="predicted"/>
<feature type="transmembrane region" description="Helical" evidence="6">
    <location>
        <begin position="26"/>
        <end position="47"/>
    </location>
</feature>
<sequence length="278" mass="29039">MTSIRVRAVRGVQAIKAGFAREDTTLIAGGLTFYAVIAVVPLLLLTIRATVLLVSAQWVQGGFDAMSALLPDALGARAALDGLADAGIHLGPLGVVISIFPATFYGEGLRRAIVRFAPTRETFTGWRGRAAMVPFFVAAPVLLLGVLTVARVLQATTGGGGAGALALRIFLGFNCLWLILAVPLAWTYRVIAPRAVGWRALVAGSLVTSSIVTGFVHGFILFLAIPVDLGAPFGGLTDIGGGVAIMLWMFVFHVLALAGWLITAEFDRPVGTARTSAG</sequence>
<keyword evidence="8" id="KW-1185">Reference proteome</keyword>
<dbReference type="EMBL" id="CP015220">
    <property type="protein sequence ID" value="AMY24339.1"/>
    <property type="molecule type" value="Genomic_DNA"/>
</dbReference>
<evidence type="ECO:0000256" key="2">
    <source>
        <dbReference type="ARBA" id="ARBA00022475"/>
    </source>
</evidence>
<keyword evidence="5 6" id="KW-0472">Membrane</keyword>
<feature type="transmembrane region" description="Helical" evidence="6">
    <location>
        <begin position="90"/>
        <end position="109"/>
    </location>
</feature>
<comment type="subcellular location">
    <subcellularLocation>
        <location evidence="1">Cell membrane</location>
        <topology evidence="1">Multi-pass membrane protein</topology>
    </subcellularLocation>
</comment>
<gene>
    <name evidence="7" type="ORF">A3Q41_03048</name>
</gene>
<accession>A0A143QN33</accession>
<organism evidence="7 8">
    <name type="scientific">Rhodococcoides fascians</name>
    <name type="common">Rhodococcus fascians</name>
    <dbReference type="NCBI Taxonomy" id="1828"/>
    <lineage>
        <taxon>Bacteria</taxon>
        <taxon>Bacillati</taxon>
        <taxon>Actinomycetota</taxon>
        <taxon>Actinomycetes</taxon>
        <taxon>Mycobacteriales</taxon>
        <taxon>Nocardiaceae</taxon>
        <taxon>Rhodococcoides</taxon>
    </lineage>
</organism>
<evidence type="ECO:0008006" key="9">
    <source>
        <dbReference type="Google" id="ProtNLM"/>
    </source>
</evidence>
<keyword evidence="4 6" id="KW-1133">Transmembrane helix</keyword>
<evidence type="ECO:0000256" key="1">
    <source>
        <dbReference type="ARBA" id="ARBA00004651"/>
    </source>
</evidence>
<feature type="transmembrane region" description="Helical" evidence="6">
    <location>
        <begin position="165"/>
        <end position="188"/>
    </location>
</feature>
<feature type="transmembrane region" description="Helical" evidence="6">
    <location>
        <begin position="130"/>
        <end position="153"/>
    </location>
</feature>
<evidence type="ECO:0000313" key="8">
    <source>
        <dbReference type="Proteomes" id="UP000076038"/>
    </source>
</evidence>
<dbReference type="InterPro" id="IPR017039">
    <property type="entry name" value="Virul_fac_BrkB"/>
</dbReference>
<evidence type="ECO:0000256" key="5">
    <source>
        <dbReference type="ARBA" id="ARBA00023136"/>
    </source>
</evidence>
<evidence type="ECO:0000256" key="3">
    <source>
        <dbReference type="ARBA" id="ARBA00022692"/>
    </source>
</evidence>
<evidence type="ECO:0000256" key="4">
    <source>
        <dbReference type="ARBA" id="ARBA00022989"/>
    </source>
</evidence>
<dbReference type="Pfam" id="PF03631">
    <property type="entry name" value="Virul_fac_BrkB"/>
    <property type="match status" value="1"/>
</dbReference>
<dbReference type="KEGG" id="rhs:A3Q41_03048"/>
<name>A0A143QN33_RHOFA</name>
<keyword evidence="3 6" id="KW-0812">Transmembrane</keyword>
<evidence type="ECO:0000313" key="7">
    <source>
        <dbReference type="EMBL" id="AMY24339.1"/>
    </source>
</evidence>
<protein>
    <recommendedName>
        <fullName evidence="9">YihY/virulence factor BrkB family protein</fullName>
    </recommendedName>
</protein>
<keyword evidence="2" id="KW-1003">Cell membrane</keyword>
<dbReference type="Proteomes" id="UP000076038">
    <property type="component" value="Chromosome"/>
</dbReference>